<dbReference type="EMBL" id="ABLK01000049">
    <property type="protein sequence ID" value="EDT42144.1"/>
    <property type="molecule type" value="Genomic_DNA"/>
</dbReference>
<dbReference type="PATRIC" id="fig|396597.7.peg.6113"/>
<comment type="caution">
    <text evidence="1">The sequence shown here is derived from an EMBL/GenBank/DDBJ whole genome shotgun (WGS) entry which is preliminary data.</text>
</comment>
<gene>
    <name evidence="1" type="ORF">BamMEX5DRAFT_2081</name>
</gene>
<evidence type="ECO:0000313" key="1">
    <source>
        <dbReference type="EMBL" id="EDT42144.1"/>
    </source>
</evidence>
<proteinExistence type="predicted"/>
<organism evidence="1 2">
    <name type="scientific">Burkholderia ambifaria MEX-5</name>
    <dbReference type="NCBI Taxonomy" id="396597"/>
    <lineage>
        <taxon>Bacteria</taxon>
        <taxon>Pseudomonadati</taxon>
        <taxon>Pseudomonadota</taxon>
        <taxon>Betaproteobacteria</taxon>
        <taxon>Burkholderiales</taxon>
        <taxon>Burkholderiaceae</taxon>
        <taxon>Burkholderia</taxon>
        <taxon>Burkholderia cepacia complex</taxon>
    </lineage>
</organism>
<name>B1T2R5_9BURK</name>
<dbReference type="Proteomes" id="UP000004814">
    <property type="component" value="Unassembled WGS sequence"/>
</dbReference>
<accession>B1T2R5</accession>
<sequence length="187" mass="21402">MLVPQKLGRSSGLFQLCSYFNQFGLSLPDMLTGFIEAALECLLRLTRCVRFRSRHRRPLLSFHACGALFLQCLPHALEVLLQARHCLESKQRLCQVRPCGFCSRTLGGRVVSRFVALGFHLCKPPRKLSFFRVRALKRRSQILNDGCLSFGFDDEVRIGLARYFKVCPQLTLTSLNLRRNELQQTAL</sequence>
<evidence type="ECO:0000313" key="2">
    <source>
        <dbReference type="Proteomes" id="UP000004814"/>
    </source>
</evidence>
<reference evidence="1 2" key="1">
    <citation type="submission" date="2008-03" db="EMBL/GenBank/DDBJ databases">
        <title>Sequencing of the draft genome and assembly of Burkholderia ambifaria MEX-5.</title>
        <authorList>
            <consortium name="US DOE Joint Genome Institute (JGI-PGF)"/>
            <person name="Copeland A."/>
            <person name="Lucas S."/>
            <person name="Lapidus A."/>
            <person name="Glavina del Rio T."/>
            <person name="Dalin E."/>
            <person name="Tice H."/>
            <person name="Bruce D."/>
            <person name="Goodwin L."/>
            <person name="Pitluck S."/>
            <person name="Larimer F."/>
            <person name="Land M.L."/>
            <person name="Hauser L."/>
            <person name="Tiedje J."/>
            <person name="Richardson P."/>
        </authorList>
    </citation>
    <scope>NUCLEOTIDE SEQUENCE [LARGE SCALE GENOMIC DNA]</scope>
    <source>
        <strain evidence="1 2">MEX-5</strain>
    </source>
</reference>
<dbReference type="AlphaFoldDB" id="B1T2R5"/>
<protein>
    <submittedName>
        <fullName evidence="1">Uncharacterized protein</fullName>
    </submittedName>
</protein>